<evidence type="ECO:0000313" key="3">
    <source>
        <dbReference type="WBParaSite" id="TMUE_3000013833.1"/>
    </source>
</evidence>
<sequence length="85" mass="8786">MPTPATLYVCSATLEGPGDSTRLAFAAVPKLASGAFDSISACWSPPMRHGVACRQSVPERSVDDGSTMANSTTASRPSDSTLLII</sequence>
<feature type="region of interest" description="Disordered" evidence="1">
    <location>
        <begin position="59"/>
        <end position="85"/>
    </location>
</feature>
<dbReference type="AlphaFoldDB" id="A0A5S6R319"/>
<reference evidence="3" key="1">
    <citation type="submission" date="2019-12" db="UniProtKB">
        <authorList>
            <consortium name="WormBaseParasite"/>
        </authorList>
    </citation>
    <scope>IDENTIFICATION</scope>
</reference>
<protein>
    <submittedName>
        <fullName evidence="3">Sema domain-containing protein</fullName>
    </submittedName>
</protein>
<accession>A0A5S6R319</accession>
<name>A0A5S6R319_TRIMR</name>
<organism evidence="2 3">
    <name type="scientific">Trichuris muris</name>
    <name type="common">Mouse whipworm</name>
    <dbReference type="NCBI Taxonomy" id="70415"/>
    <lineage>
        <taxon>Eukaryota</taxon>
        <taxon>Metazoa</taxon>
        <taxon>Ecdysozoa</taxon>
        <taxon>Nematoda</taxon>
        <taxon>Enoplea</taxon>
        <taxon>Dorylaimia</taxon>
        <taxon>Trichinellida</taxon>
        <taxon>Trichuridae</taxon>
        <taxon>Trichuris</taxon>
    </lineage>
</organism>
<feature type="compositionally biased region" description="Polar residues" evidence="1">
    <location>
        <begin position="67"/>
        <end position="85"/>
    </location>
</feature>
<proteinExistence type="predicted"/>
<dbReference type="Proteomes" id="UP000046395">
    <property type="component" value="Unassembled WGS sequence"/>
</dbReference>
<evidence type="ECO:0000313" key="2">
    <source>
        <dbReference type="Proteomes" id="UP000046395"/>
    </source>
</evidence>
<evidence type="ECO:0000256" key="1">
    <source>
        <dbReference type="SAM" id="MobiDB-lite"/>
    </source>
</evidence>
<dbReference type="WBParaSite" id="TMUE_3000013833.1">
    <property type="protein sequence ID" value="TMUE_3000013833.1"/>
    <property type="gene ID" value="WBGene00302045"/>
</dbReference>
<keyword evidence="2" id="KW-1185">Reference proteome</keyword>